<feature type="domain" description="Cardiolipin synthase N-terminal" evidence="7">
    <location>
        <begin position="11"/>
        <end position="53"/>
    </location>
</feature>
<evidence type="ECO:0000256" key="5">
    <source>
        <dbReference type="ARBA" id="ARBA00023136"/>
    </source>
</evidence>
<proteinExistence type="predicted"/>
<evidence type="ECO:0000259" key="7">
    <source>
        <dbReference type="Pfam" id="PF13396"/>
    </source>
</evidence>
<keyword evidence="5 6" id="KW-0472">Membrane</keyword>
<gene>
    <name evidence="8" type="ORF">ABDJ38_01815</name>
</gene>
<dbReference type="EMBL" id="JBDLBR010000001">
    <property type="protein sequence ID" value="MEN7535906.1"/>
    <property type="molecule type" value="Genomic_DNA"/>
</dbReference>
<evidence type="ECO:0000256" key="1">
    <source>
        <dbReference type="ARBA" id="ARBA00004651"/>
    </source>
</evidence>
<sequence>MEFIFGIVVLLLDIWAIVNIVASPSSTLSKVLWTIGIIVLPILGFLAWFLFGPKSGSRAIA</sequence>
<evidence type="ECO:0000313" key="9">
    <source>
        <dbReference type="Proteomes" id="UP001484535"/>
    </source>
</evidence>
<dbReference type="Proteomes" id="UP001484535">
    <property type="component" value="Unassembled WGS sequence"/>
</dbReference>
<name>A0ABV0CUT6_9SPHN</name>
<dbReference type="RefSeq" id="WP_346783367.1">
    <property type="nucleotide sequence ID" value="NZ_JBDLBR010000001.1"/>
</dbReference>
<evidence type="ECO:0000256" key="4">
    <source>
        <dbReference type="ARBA" id="ARBA00022989"/>
    </source>
</evidence>
<evidence type="ECO:0000256" key="3">
    <source>
        <dbReference type="ARBA" id="ARBA00022692"/>
    </source>
</evidence>
<dbReference type="InterPro" id="IPR027379">
    <property type="entry name" value="CLS_N"/>
</dbReference>
<protein>
    <submittedName>
        <fullName evidence="8">PLD nuclease N-terminal domain-containing protein</fullName>
    </submittedName>
</protein>
<keyword evidence="3 6" id="KW-0812">Transmembrane</keyword>
<keyword evidence="2" id="KW-1003">Cell membrane</keyword>
<organism evidence="8 9">
    <name type="scientific">Aurantiacibacter flavus</name>
    <dbReference type="NCBI Taxonomy" id="3145232"/>
    <lineage>
        <taxon>Bacteria</taxon>
        <taxon>Pseudomonadati</taxon>
        <taxon>Pseudomonadota</taxon>
        <taxon>Alphaproteobacteria</taxon>
        <taxon>Sphingomonadales</taxon>
        <taxon>Erythrobacteraceae</taxon>
        <taxon>Aurantiacibacter</taxon>
    </lineage>
</organism>
<keyword evidence="9" id="KW-1185">Reference proteome</keyword>
<comment type="caution">
    <text evidence="8">The sequence shown here is derived from an EMBL/GenBank/DDBJ whole genome shotgun (WGS) entry which is preliminary data.</text>
</comment>
<evidence type="ECO:0000256" key="6">
    <source>
        <dbReference type="SAM" id="Phobius"/>
    </source>
</evidence>
<keyword evidence="4 6" id="KW-1133">Transmembrane helix</keyword>
<feature type="transmembrane region" description="Helical" evidence="6">
    <location>
        <begin position="32"/>
        <end position="51"/>
    </location>
</feature>
<accession>A0ABV0CUT6</accession>
<dbReference type="Pfam" id="PF13396">
    <property type="entry name" value="PLDc_N"/>
    <property type="match status" value="1"/>
</dbReference>
<evidence type="ECO:0000313" key="8">
    <source>
        <dbReference type="EMBL" id="MEN7535906.1"/>
    </source>
</evidence>
<comment type="subcellular location">
    <subcellularLocation>
        <location evidence="1">Cell membrane</location>
        <topology evidence="1">Multi-pass membrane protein</topology>
    </subcellularLocation>
</comment>
<reference evidence="8 9" key="1">
    <citation type="submission" date="2024-05" db="EMBL/GenBank/DDBJ databases">
        <authorList>
            <person name="Park S."/>
        </authorList>
    </citation>
    <scope>NUCLEOTIDE SEQUENCE [LARGE SCALE GENOMIC DNA]</scope>
    <source>
        <strain evidence="8 9">DGU5</strain>
    </source>
</reference>
<evidence type="ECO:0000256" key="2">
    <source>
        <dbReference type="ARBA" id="ARBA00022475"/>
    </source>
</evidence>